<keyword evidence="3 5" id="KW-1133">Transmembrane helix</keyword>
<dbReference type="Gene3D" id="2.40.50.140">
    <property type="entry name" value="Nucleic acid-binding proteins"/>
    <property type="match status" value="1"/>
</dbReference>
<dbReference type="Gene3D" id="3.90.226.10">
    <property type="entry name" value="2-enoyl-CoA Hydratase, Chain A, domain 1"/>
    <property type="match status" value="1"/>
</dbReference>
<evidence type="ECO:0000256" key="2">
    <source>
        <dbReference type="ARBA" id="ARBA00022692"/>
    </source>
</evidence>
<dbReference type="Pfam" id="PF01957">
    <property type="entry name" value="NfeD"/>
    <property type="match status" value="1"/>
</dbReference>
<dbReference type="AlphaFoldDB" id="A0A848BVH3"/>
<feature type="domain" description="NfeD integral membrane" evidence="8">
    <location>
        <begin position="233"/>
        <end position="345"/>
    </location>
</feature>
<feature type="transmembrane region" description="Helical" evidence="5">
    <location>
        <begin position="327"/>
        <end position="345"/>
    </location>
</feature>
<dbReference type="PANTHER" id="PTHR33507:SF3">
    <property type="entry name" value="INNER MEMBRANE PROTEIN YBBJ"/>
    <property type="match status" value="1"/>
</dbReference>
<evidence type="ECO:0000259" key="7">
    <source>
        <dbReference type="Pfam" id="PF01957"/>
    </source>
</evidence>
<organism evidence="10 11">
    <name type="scientific">Megasphaera hexanoica</name>
    <dbReference type="NCBI Taxonomy" id="1675036"/>
    <lineage>
        <taxon>Bacteria</taxon>
        <taxon>Bacillati</taxon>
        <taxon>Bacillota</taxon>
        <taxon>Negativicutes</taxon>
        <taxon>Veillonellales</taxon>
        <taxon>Veillonellaceae</taxon>
        <taxon>Megasphaera</taxon>
    </lineage>
</organism>
<dbReference type="InterPro" id="IPR029045">
    <property type="entry name" value="ClpP/crotonase-like_dom_sf"/>
</dbReference>
<evidence type="ECO:0000313" key="11">
    <source>
        <dbReference type="Proteomes" id="UP000591071"/>
    </source>
</evidence>
<dbReference type="GO" id="GO:0005886">
    <property type="term" value="C:plasma membrane"/>
    <property type="evidence" value="ECO:0007669"/>
    <property type="project" value="TreeGrafter"/>
</dbReference>
<dbReference type="Pfam" id="PF24961">
    <property type="entry name" value="NfeD_membrane"/>
    <property type="match status" value="1"/>
</dbReference>
<dbReference type="CDD" id="cd07021">
    <property type="entry name" value="Clp_protease_NfeD_like"/>
    <property type="match status" value="1"/>
</dbReference>
<comment type="caution">
    <text evidence="10">The sequence shown here is derived from an EMBL/GenBank/DDBJ whole genome shotgun (WGS) entry which is preliminary data.</text>
</comment>
<gene>
    <name evidence="10" type="ORF">HF872_06360</name>
</gene>
<dbReference type="EMBL" id="JABAFG010000008">
    <property type="protein sequence ID" value="NME28244.1"/>
    <property type="molecule type" value="Genomic_DNA"/>
</dbReference>
<sequence length="437" mass="46266">MRFAVAIRFFVCIVCFCLTAAVTGPAAWAQEAESARVISISGEIDGSQAALVQRGISQAKENGDKAIVVRINTQGGRVDSALRIRDLLRETSIPTIALVTSRAWSAGALIAIACRHIVMAPGSSIGAAEPIPATEKNIAALKSEFSTTAADNGHNPRIAEAMVDKKDGLPGYADAGEILALTDVQARELNLSEGTADTAEEALHLFSLDDATVYYEDRNWKDETLGMLQNEYVRMLFVGLILAAVLIEIKTAGIGVGLVTACLLGGVMLISGDGTLADDLKVIGAFIGGLVLIALELVTPGIGIFGVAGILLLFGSLFWMLGATVQALYILAGGIVIAVILFYILGRRLPKSRLFAKVALTTRSTKEKGYTSQEDKSKYLFQRGTTITILRPAGTIRIGKERVDAVSSGGFIDRDVAVRVIKVEGARVVVEPVPPGP</sequence>
<evidence type="ECO:0000313" key="10">
    <source>
        <dbReference type="EMBL" id="NME28244.1"/>
    </source>
</evidence>
<dbReference type="Proteomes" id="UP000591071">
    <property type="component" value="Unassembled WGS sequence"/>
</dbReference>
<evidence type="ECO:0000259" key="8">
    <source>
        <dbReference type="Pfam" id="PF24961"/>
    </source>
</evidence>
<dbReference type="InterPro" id="IPR012340">
    <property type="entry name" value="NA-bd_OB-fold"/>
</dbReference>
<feature type="signal peptide" evidence="6">
    <location>
        <begin position="1"/>
        <end position="20"/>
    </location>
</feature>
<dbReference type="InterPro" id="IPR002810">
    <property type="entry name" value="NfeD-like_C"/>
</dbReference>
<dbReference type="InterPro" id="IPR056738">
    <property type="entry name" value="NfeD1b_N"/>
</dbReference>
<dbReference type="InterPro" id="IPR052165">
    <property type="entry name" value="Membrane_assoc_protease"/>
</dbReference>
<dbReference type="InterPro" id="IPR056739">
    <property type="entry name" value="NfeD_membrane"/>
</dbReference>
<comment type="subcellular location">
    <subcellularLocation>
        <location evidence="1">Membrane</location>
        <topology evidence="1">Multi-pass membrane protein</topology>
    </subcellularLocation>
</comment>
<evidence type="ECO:0000256" key="5">
    <source>
        <dbReference type="SAM" id="Phobius"/>
    </source>
</evidence>
<feature type="transmembrane region" description="Helical" evidence="5">
    <location>
        <begin position="282"/>
        <end position="298"/>
    </location>
</feature>
<accession>A0A848BVH3</accession>
<proteinExistence type="predicted"/>
<feature type="transmembrane region" description="Helical" evidence="5">
    <location>
        <begin position="303"/>
        <end position="321"/>
    </location>
</feature>
<evidence type="ECO:0000256" key="6">
    <source>
        <dbReference type="SAM" id="SignalP"/>
    </source>
</evidence>
<protein>
    <submittedName>
        <fullName evidence="10">Nodulation protein NfeD</fullName>
    </submittedName>
</protein>
<keyword evidence="6" id="KW-0732">Signal</keyword>
<feature type="domain" description="NfeD1b N-terminal" evidence="9">
    <location>
        <begin position="37"/>
        <end position="214"/>
    </location>
</feature>
<evidence type="ECO:0000259" key="9">
    <source>
        <dbReference type="Pfam" id="PF25145"/>
    </source>
</evidence>
<reference evidence="10 11" key="1">
    <citation type="submission" date="2020-04" db="EMBL/GenBank/DDBJ databases">
        <authorList>
            <person name="Hitch T.C.A."/>
            <person name="Wylensek D."/>
            <person name="Clavel T."/>
        </authorList>
    </citation>
    <scope>NUCLEOTIDE SEQUENCE [LARGE SCALE GENOMIC DNA]</scope>
    <source>
        <strain evidence="10 11">Oil-RF-744-FAT-WT-6-1</strain>
    </source>
</reference>
<dbReference type="PANTHER" id="PTHR33507">
    <property type="entry name" value="INNER MEMBRANE PROTEIN YBBJ"/>
    <property type="match status" value="1"/>
</dbReference>
<feature type="transmembrane region" description="Helical" evidence="5">
    <location>
        <begin position="256"/>
        <end position="276"/>
    </location>
</feature>
<dbReference type="RefSeq" id="WP_170087522.1">
    <property type="nucleotide sequence ID" value="NZ_JABAFG010000008.1"/>
</dbReference>
<evidence type="ECO:0000256" key="4">
    <source>
        <dbReference type="ARBA" id="ARBA00023136"/>
    </source>
</evidence>
<keyword evidence="4 5" id="KW-0472">Membrane</keyword>
<dbReference type="Pfam" id="PF25145">
    <property type="entry name" value="NfeD1b_N"/>
    <property type="match status" value="1"/>
</dbReference>
<name>A0A848BVH3_9FIRM</name>
<keyword evidence="2 5" id="KW-0812">Transmembrane</keyword>
<dbReference type="SUPFAM" id="SSF52096">
    <property type="entry name" value="ClpP/crotonase"/>
    <property type="match status" value="1"/>
</dbReference>
<feature type="transmembrane region" description="Helical" evidence="5">
    <location>
        <begin position="232"/>
        <end position="249"/>
    </location>
</feature>
<evidence type="ECO:0000256" key="3">
    <source>
        <dbReference type="ARBA" id="ARBA00022989"/>
    </source>
</evidence>
<feature type="domain" description="NfeD-like C-terminal" evidence="7">
    <location>
        <begin position="382"/>
        <end position="432"/>
    </location>
</feature>
<evidence type="ECO:0000256" key="1">
    <source>
        <dbReference type="ARBA" id="ARBA00004141"/>
    </source>
</evidence>
<feature type="chain" id="PRO_5038534170" evidence="6">
    <location>
        <begin position="21"/>
        <end position="437"/>
    </location>
</feature>